<evidence type="ECO:0000259" key="5">
    <source>
        <dbReference type="Pfam" id="PF04542"/>
    </source>
</evidence>
<dbReference type="SUPFAM" id="SSF88659">
    <property type="entry name" value="Sigma3 and sigma4 domains of RNA polymerase sigma factors"/>
    <property type="match status" value="1"/>
</dbReference>
<dbReference type="EMBL" id="CP002394">
    <property type="protein sequence ID" value="ADU32088.1"/>
    <property type="molecule type" value="Genomic_DNA"/>
</dbReference>
<feature type="domain" description="RNA polymerase sigma-70 region 2" evidence="5">
    <location>
        <begin position="22"/>
        <end position="88"/>
    </location>
</feature>
<feature type="domain" description="RNA polymerase sigma factor 70 region 4 type 2" evidence="6">
    <location>
        <begin position="109"/>
        <end position="160"/>
    </location>
</feature>
<evidence type="ECO:0000256" key="1">
    <source>
        <dbReference type="ARBA" id="ARBA00010641"/>
    </source>
</evidence>
<keyword evidence="8" id="KW-1185">Reference proteome</keyword>
<dbReference type="InterPro" id="IPR013325">
    <property type="entry name" value="RNA_pol_sigma_r2"/>
</dbReference>
<dbReference type="eggNOG" id="COG1595">
    <property type="taxonomic scope" value="Bacteria"/>
</dbReference>
<evidence type="ECO:0000256" key="3">
    <source>
        <dbReference type="ARBA" id="ARBA00023082"/>
    </source>
</evidence>
<keyword evidence="4" id="KW-0804">Transcription</keyword>
<comment type="similarity">
    <text evidence="1">Belongs to the sigma-70 factor family. ECF subfamily.</text>
</comment>
<dbReference type="RefSeq" id="WP_013490419.1">
    <property type="nucleotide sequence ID" value="NC_014829.1"/>
</dbReference>
<dbReference type="Gene3D" id="1.10.1740.10">
    <property type="match status" value="1"/>
</dbReference>
<dbReference type="InterPro" id="IPR013249">
    <property type="entry name" value="RNA_pol_sigma70_r4_t2"/>
</dbReference>
<evidence type="ECO:0000313" key="7">
    <source>
        <dbReference type="EMBL" id="ADU32088.1"/>
    </source>
</evidence>
<dbReference type="SUPFAM" id="SSF88946">
    <property type="entry name" value="Sigma2 domain of RNA polymerase sigma factors"/>
    <property type="match status" value="1"/>
</dbReference>
<name>E6TUT6_EVAC2</name>
<organism evidence="7 8">
    <name type="scientific">Evansella cellulosilytica (strain ATCC 21833 / DSM 2522 / FERM P-1141 / JCM 9156 / N-4)</name>
    <name type="common">Bacillus cellulosilyticus</name>
    <dbReference type="NCBI Taxonomy" id="649639"/>
    <lineage>
        <taxon>Bacteria</taxon>
        <taxon>Bacillati</taxon>
        <taxon>Bacillota</taxon>
        <taxon>Bacilli</taxon>
        <taxon>Bacillales</taxon>
        <taxon>Bacillaceae</taxon>
        <taxon>Evansella</taxon>
    </lineage>
</organism>
<dbReference type="InterPro" id="IPR039425">
    <property type="entry name" value="RNA_pol_sigma-70-like"/>
</dbReference>
<dbReference type="InterPro" id="IPR007627">
    <property type="entry name" value="RNA_pol_sigma70_r2"/>
</dbReference>
<reference evidence="7" key="1">
    <citation type="submission" date="2010-12" db="EMBL/GenBank/DDBJ databases">
        <title>Complete sequence of Bacillus cellulosilyticus DSM 2522.</title>
        <authorList>
            <consortium name="US DOE Joint Genome Institute"/>
            <person name="Lucas S."/>
            <person name="Copeland A."/>
            <person name="Lapidus A."/>
            <person name="Cheng J.-F."/>
            <person name="Bruce D."/>
            <person name="Goodwin L."/>
            <person name="Pitluck S."/>
            <person name="Chertkov O."/>
            <person name="Detter J.C."/>
            <person name="Han C."/>
            <person name="Tapia R."/>
            <person name="Land M."/>
            <person name="Hauser L."/>
            <person name="Jeffries C."/>
            <person name="Kyrpides N."/>
            <person name="Ivanova N."/>
            <person name="Mikhailova N."/>
            <person name="Brumm P."/>
            <person name="Mead D."/>
            <person name="Woyke T."/>
        </authorList>
    </citation>
    <scope>NUCLEOTIDE SEQUENCE [LARGE SCALE GENOMIC DNA]</scope>
    <source>
        <strain evidence="7">DSM 2522</strain>
    </source>
</reference>
<dbReference type="KEGG" id="bco:Bcell_3849"/>
<dbReference type="Proteomes" id="UP000001401">
    <property type="component" value="Chromosome"/>
</dbReference>
<dbReference type="PANTHER" id="PTHR43133:SF51">
    <property type="entry name" value="RNA POLYMERASE SIGMA FACTOR"/>
    <property type="match status" value="1"/>
</dbReference>
<dbReference type="OrthoDB" id="9782703at2"/>
<dbReference type="Gene3D" id="1.10.10.10">
    <property type="entry name" value="Winged helix-like DNA-binding domain superfamily/Winged helix DNA-binding domain"/>
    <property type="match status" value="1"/>
</dbReference>
<dbReference type="NCBIfam" id="TIGR02937">
    <property type="entry name" value="sigma70-ECF"/>
    <property type="match status" value="1"/>
</dbReference>
<dbReference type="AlphaFoldDB" id="E6TUT6"/>
<dbReference type="GO" id="GO:0006352">
    <property type="term" value="P:DNA-templated transcription initiation"/>
    <property type="evidence" value="ECO:0007669"/>
    <property type="project" value="InterPro"/>
</dbReference>
<dbReference type="Pfam" id="PF08281">
    <property type="entry name" value="Sigma70_r4_2"/>
    <property type="match status" value="1"/>
</dbReference>
<dbReference type="InterPro" id="IPR013324">
    <property type="entry name" value="RNA_pol_sigma_r3/r4-like"/>
</dbReference>
<keyword evidence="2" id="KW-0805">Transcription regulation</keyword>
<dbReference type="InterPro" id="IPR036388">
    <property type="entry name" value="WH-like_DNA-bd_sf"/>
</dbReference>
<dbReference type="CDD" id="cd06171">
    <property type="entry name" value="Sigma70_r4"/>
    <property type="match status" value="1"/>
</dbReference>
<dbReference type="InterPro" id="IPR014284">
    <property type="entry name" value="RNA_pol_sigma-70_dom"/>
</dbReference>
<dbReference type="Pfam" id="PF04542">
    <property type="entry name" value="Sigma70_r2"/>
    <property type="match status" value="1"/>
</dbReference>
<dbReference type="PANTHER" id="PTHR43133">
    <property type="entry name" value="RNA POLYMERASE ECF-TYPE SIGMA FACTO"/>
    <property type="match status" value="1"/>
</dbReference>
<sequence length="180" mass="21369">MDSIKEVKKARKGNAAAFERLIIEHQVMMYRVAKTILPKDEDCADAIQETILKAYEKLPTLREPAYFKTWLMRILMNESYQILRQRKKIVVLEEWGEQSSDDVGYEKIEIMELLETLPEEQCQLLKLFYIEGFSIEDLASIYKVPENTIKTRLRRAREKMRTIMTKEKEEKTTWKNGKTK</sequence>
<gene>
    <name evidence="7" type="ordered locus">Bcell_3849</name>
</gene>
<evidence type="ECO:0000313" key="8">
    <source>
        <dbReference type="Proteomes" id="UP000001401"/>
    </source>
</evidence>
<evidence type="ECO:0000256" key="2">
    <source>
        <dbReference type="ARBA" id="ARBA00023015"/>
    </source>
</evidence>
<dbReference type="GO" id="GO:0016987">
    <property type="term" value="F:sigma factor activity"/>
    <property type="evidence" value="ECO:0007669"/>
    <property type="project" value="UniProtKB-KW"/>
</dbReference>
<protein>
    <submittedName>
        <fullName evidence="7">RNA polymerase, sigma-24 subunit, ECF subfamily</fullName>
    </submittedName>
</protein>
<accession>E6TUT6</accession>
<evidence type="ECO:0000256" key="4">
    <source>
        <dbReference type="ARBA" id="ARBA00023163"/>
    </source>
</evidence>
<keyword evidence="3" id="KW-0731">Sigma factor</keyword>
<dbReference type="GO" id="GO:0003677">
    <property type="term" value="F:DNA binding"/>
    <property type="evidence" value="ECO:0007669"/>
    <property type="project" value="InterPro"/>
</dbReference>
<proteinExistence type="inferred from homology"/>
<dbReference type="STRING" id="649639.Bcell_3849"/>
<dbReference type="HOGENOM" id="CLU_047691_3_1_9"/>
<evidence type="ECO:0000259" key="6">
    <source>
        <dbReference type="Pfam" id="PF08281"/>
    </source>
</evidence>